<organism evidence="3 4">
    <name type="scientific">Brevundimonas abyssalis TAR-001</name>
    <dbReference type="NCBI Taxonomy" id="1391729"/>
    <lineage>
        <taxon>Bacteria</taxon>
        <taxon>Pseudomonadati</taxon>
        <taxon>Pseudomonadota</taxon>
        <taxon>Alphaproteobacteria</taxon>
        <taxon>Caulobacterales</taxon>
        <taxon>Caulobacteraceae</taxon>
        <taxon>Brevundimonas</taxon>
    </lineage>
</organism>
<feature type="compositionally biased region" description="Basic residues" evidence="1">
    <location>
        <begin position="90"/>
        <end position="100"/>
    </location>
</feature>
<proteinExistence type="predicted"/>
<evidence type="ECO:0000313" key="3">
    <source>
        <dbReference type="EMBL" id="GAD60125.1"/>
    </source>
</evidence>
<dbReference type="Gene3D" id="1.10.238.10">
    <property type="entry name" value="EF-hand"/>
    <property type="match status" value="1"/>
</dbReference>
<dbReference type="SUPFAM" id="SSF47473">
    <property type="entry name" value="EF-hand"/>
    <property type="match status" value="1"/>
</dbReference>
<dbReference type="PROSITE" id="PS50222">
    <property type="entry name" value="EF_HAND_2"/>
    <property type="match status" value="1"/>
</dbReference>
<dbReference type="InterPro" id="IPR018247">
    <property type="entry name" value="EF_Hand_1_Ca_BS"/>
</dbReference>
<name>A0A8E0ND34_9CAUL</name>
<dbReference type="InterPro" id="IPR002048">
    <property type="entry name" value="EF_hand_dom"/>
</dbReference>
<feature type="region of interest" description="Disordered" evidence="1">
    <location>
        <begin position="75"/>
        <end position="100"/>
    </location>
</feature>
<sequence>MEWHGEGGPVIIERSDGETRVEVRRIVRGGASGGEHGPRIMMLGEGSDAMDTDGDGRVSEAEFLARMGETFRRMDADGSGYLEDGEHGQHRMLRRERRED</sequence>
<dbReference type="GO" id="GO:0005509">
    <property type="term" value="F:calcium ion binding"/>
    <property type="evidence" value="ECO:0007669"/>
    <property type="project" value="InterPro"/>
</dbReference>
<evidence type="ECO:0000313" key="4">
    <source>
        <dbReference type="Proteomes" id="UP000016569"/>
    </source>
</evidence>
<keyword evidence="4" id="KW-1185">Reference proteome</keyword>
<dbReference type="PROSITE" id="PS00018">
    <property type="entry name" value="EF_HAND_1"/>
    <property type="match status" value="1"/>
</dbReference>
<evidence type="ECO:0000256" key="1">
    <source>
        <dbReference type="SAM" id="MobiDB-lite"/>
    </source>
</evidence>
<dbReference type="Proteomes" id="UP000016569">
    <property type="component" value="Unassembled WGS sequence"/>
</dbReference>
<gene>
    <name evidence="3" type="ORF">MBEBAB_2375</name>
</gene>
<dbReference type="AlphaFoldDB" id="A0A8E0ND34"/>
<comment type="caution">
    <text evidence="3">The sequence shown here is derived from an EMBL/GenBank/DDBJ whole genome shotgun (WGS) entry which is preliminary data.</text>
</comment>
<evidence type="ECO:0000259" key="2">
    <source>
        <dbReference type="PROSITE" id="PS50222"/>
    </source>
</evidence>
<reference evidence="4" key="1">
    <citation type="journal article" date="2013" name="Genome Announc.">
        <title>Draft Genome Sequence of the Dimorphic Prosthecate Bacterium Brevundimonas abyssalis TAR-001T.</title>
        <authorList>
            <person name="Tsubouchi T."/>
            <person name="Nishi S."/>
            <person name="Usui K."/>
            <person name="Shimane Y."/>
            <person name="Takaki Y."/>
            <person name="Maruyama T."/>
            <person name="Hatada Y."/>
        </authorList>
    </citation>
    <scope>NUCLEOTIDE SEQUENCE [LARGE SCALE GENOMIC DNA]</scope>
    <source>
        <strain evidence="4">TAR-001</strain>
    </source>
</reference>
<dbReference type="Pfam" id="PF13202">
    <property type="entry name" value="EF-hand_5"/>
    <property type="match status" value="2"/>
</dbReference>
<dbReference type="InterPro" id="IPR011992">
    <property type="entry name" value="EF-hand-dom_pair"/>
</dbReference>
<dbReference type="EMBL" id="BATC01000054">
    <property type="protein sequence ID" value="GAD60125.1"/>
    <property type="molecule type" value="Genomic_DNA"/>
</dbReference>
<accession>A0A8E0ND34</accession>
<feature type="domain" description="EF-hand" evidence="2">
    <location>
        <begin position="48"/>
        <end position="73"/>
    </location>
</feature>
<protein>
    <recommendedName>
        <fullName evidence="2">EF-hand domain-containing protein</fullName>
    </recommendedName>
</protein>